<comment type="caution">
    <text evidence="1">The sequence shown here is derived from an EMBL/GenBank/DDBJ whole genome shotgun (WGS) entry which is preliminary data.</text>
</comment>
<accession>A0A921GHS0</accession>
<name>A0A921GHS0_9ACTN</name>
<dbReference type="RefSeq" id="WP_274959179.1">
    <property type="nucleotide sequence ID" value="NZ_DYWQ01000094.1"/>
</dbReference>
<dbReference type="AlphaFoldDB" id="A0A921GHS0"/>
<gene>
    <name evidence="1" type="ORF">K8U72_06415</name>
</gene>
<sequence>MSNERLTEELLERLLASSTPEAYLDEGLTVDRELPDYLFQLLGEKGMKRSEVVRASGLNSTFVYDVFNGDSRLGRDKAIMLALGMGCTLRETQRLLRLDGVSELWAKNRRDAVIIWCVEHGYSRTQTDDELYRLGEKTLLGTGPLR</sequence>
<organism evidence="1 2">
    <name type="scientific">Thermophilibacter provencensis</name>
    <dbReference type="NCBI Taxonomy" id="1852386"/>
    <lineage>
        <taxon>Bacteria</taxon>
        <taxon>Bacillati</taxon>
        <taxon>Actinomycetota</taxon>
        <taxon>Coriobacteriia</taxon>
        <taxon>Coriobacteriales</taxon>
        <taxon>Atopobiaceae</taxon>
        <taxon>Thermophilibacter</taxon>
    </lineage>
</organism>
<evidence type="ECO:0000313" key="2">
    <source>
        <dbReference type="Proteomes" id="UP000697330"/>
    </source>
</evidence>
<proteinExistence type="predicted"/>
<dbReference type="Proteomes" id="UP000697330">
    <property type="component" value="Unassembled WGS sequence"/>
</dbReference>
<protein>
    <submittedName>
        <fullName evidence="1">Helix-turn-helix transcriptional regulator</fullName>
    </submittedName>
</protein>
<evidence type="ECO:0000313" key="1">
    <source>
        <dbReference type="EMBL" id="HJF45403.1"/>
    </source>
</evidence>
<dbReference type="EMBL" id="DYWQ01000094">
    <property type="protein sequence ID" value="HJF45403.1"/>
    <property type="molecule type" value="Genomic_DNA"/>
</dbReference>
<reference evidence="1" key="2">
    <citation type="submission" date="2021-09" db="EMBL/GenBank/DDBJ databases">
        <authorList>
            <person name="Gilroy R."/>
        </authorList>
    </citation>
    <scope>NUCLEOTIDE SEQUENCE</scope>
    <source>
        <strain evidence="1">CHK124-7917</strain>
    </source>
</reference>
<reference evidence="1" key="1">
    <citation type="journal article" date="2021" name="PeerJ">
        <title>Extensive microbial diversity within the chicken gut microbiome revealed by metagenomics and culture.</title>
        <authorList>
            <person name="Gilroy R."/>
            <person name="Ravi A."/>
            <person name="Getino M."/>
            <person name="Pursley I."/>
            <person name="Horton D.L."/>
            <person name="Alikhan N.F."/>
            <person name="Baker D."/>
            <person name="Gharbi K."/>
            <person name="Hall N."/>
            <person name="Watson M."/>
            <person name="Adriaenssens E.M."/>
            <person name="Foster-Nyarko E."/>
            <person name="Jarju S."/>
            <person name="Secka A."/>
            <person name="Antonio M."/>
            <person name="Oren A."/>
            <person name="Chaudhuri R.R."/>
            <person name="La Ragione R."/>
            <person name="Hildebrand F."/>
            <person name="Pallen M.J."/>
        </authorList>
    </citation>
    <scope>NUCLEOTIDE SEQUENCE</scope>
    <source>
        <strain evidence="1">CHK124-7917</strain>
    </source>
</reference>